<accession>A0A7W6GM36</accession>
<name>A0A7W6GM36_9HYPH</name>
<keyword evidence="2" id="KW-1185">Reference proteome</keyword>
<dbReference type="EMBL" id="JACIEE010000013">
    <property type="protein sequence ID" value="MBB3979848.1"/>
    <property type="molecule type" value="Genomic_DNA"/>
</dbReference>
<dbReference type="AlphaFoldDB" id="A0A7W6GM36"/>
<dbReference type="Proteomes" id="UP000574761">
    <property type="component" value="Unassembled WGS sequence"/>
</dbReference>
<organism evidence="1 2">
    <name type="scientific">Mycoplana azooxidifex</name>
    <dbReference type="NCBI Taxonomy" id="1636188"/>
    <lineage>
        <taxon>Bacteria</taxon>
        <taxon>Pseudomonadati</taxon>
        <taxon>Pseudomonadota</taxon>
        <taxon>Alphaproteobacteria</taxon>
        <taxon>Hyphomicrobiales</taxon>
        <taxon>Rhizobiaceae</taxon>
        <taxon>Mycoplana</taxon>
    </lineage>
</organism>
<sequence length="205" mass="22427">MGDVIAVGLHASWGVNAGYANAHTKFEKSRAVLKAATTIIGGAEEEQELSEQESEDVTKVNQNADDAFGGRGETAKSATDIRASLFGELADCHRRSEDRNVLCLRLSCFAILTDFEADLVALMERAAALERRNVDEYVLSAIVRGDEAEALVYVEKLYGTCHHLAGSSRGLFGSRRKRIAIERAVNMQTSLHVFRVLDSAVRDLL</sequence>
<evidence type="ECO:0000313" key="2">
    <source>
        <dbReference type="Proteomes" id="UP000574761"/>
    </source>
</evidence>
<gene>
    <name evidence="1" type="ORF">GGQ64_005093</name>
</gene>
<evidence type="ECO:0000313" key="1">
    <source>
        <dbReference type="EMBL" id="MBB3979848.1"/>
    </source>
</evidence>
<protein>
    <submittedName>
        <fullName evidence="1">Uncharacterized protein</fullName>
    </submittedName>
</protein>
<proteinExistence type="predicted"/>
<comment type="caution">
    <text evidence="1">The sequence shown here is derived from an EMBL/GenBank/DDBJ whole genome shotgun (WGS) entry which is preliminary data.</text>
</comment>
<reference evidence="1 2" key="1">
    <citation type="submission" date="2020-08" db="EMBL/GenBank/DDBJ databases">
        <title>Genomic Encyclopedia of Type Strains, Phase IV (KMG-IV): sequencing the most valuable type-strain genomes for metagenomic binning, comparative biology and taxonomic classification.</title>
        <authorList>
            <person name="Goeker M."/>
        </authorList>
    </citation>
    <scope>NUCLEOTIDE SEQUENCE [LARGE SCALE GENOMIC DNA]</scope>
    <source>
        <strain evidence="1 2">DSM 100211</strain>
    </source>
</reference>